<keyword evidence="1" id="KW-1133">Transmembrane helix</keyword>
<gene>
    <name evidence="2" type="ORF">BSU04_27225</name>
</gene>
<evidence type="ECO:0000313" key="3">
    <source>
        <dbReference type="Proteomes" id="UP000214720"/>
    </source>
</evidence>
<dbReference type="Proteomes" id="UP000214720">
    <property type="component" value="Unassembled WGS sequence"/>
</dbReference>
<dbReference type="EMBL" id="MTHB01000181">
    <property type="protein sequence ID" value="OXC75386.1"/>
    <property type="molecule type" value="Genomic_DNA"/>
</dbReference>
<feature type="transmembrane region" description="Helical" evidence="1">
    <location>
        <begin position="16"/>
        <end position="33"/>
    </location>
</feature>
<protein>
    <submittedName>
        <fullName evidence="2">Uncharacterized protein</fullName>
    </submittedName>
</protein>
<organism evidence="2 3">
    <name type="scientific">Caballeronia sordidicola</name>
    <name type="common">Burkholderia sordidicola</name>
    <dbReference type="NCBI Taxonomy" id="196367"/>
    <lineage>
        <taxon>Bacteria</taxon>
        <taxon>Pseudomonadati</taxon>
        <taxon>Pseudomonadota</taxon>
        <taxon>Betaproteobacteria</taxon>
        <taxon>Burkholderiales</taxon>
        <taxon>Burkholderiaceae</taxon>
        <taxon>Caballeronia</taxon>
    </lineage>
</organism>
<keyword evidence="1" id="KW-0472">Membrane</keyword>
<proteinExistence type="predicted"/>
<evidence type="ECO:0000256" key="1">
    <source>
        <dbReference type="SAM" id="Phobius"/>
    </source>
</evidence>
<sequence>MAIGGIEAENRFKGRVLSAVSALAVFSILADFLRSTG</sequence>
<keyword evidence="1" id="KW-0812">Transmembrane</keyword>
<dbReference type="AlphaFoldDB" id="A0A226WW11"/>
<name>A0A226WW11_CABSO</name>
<reference evidence="3" key="1">
    <citation type="submission" date="2017-01" db="EMBL/GenBank/DDBJ databases">
        <title>Genome Analysis of Deinococcus marmoris KOPRI26562.</title>
        <authorList>
            <person name="Kim J.H."/>
            <person name="Oh H.-M."/>
        </authorList>
    </citation>
    <scope>NUCLEOTIDE SEQUENCE [LARGE SCALE GENOMIC DNA]</scope>
    <source>
        <strain evidence="3">PAMC 26633</strain>
    </source>
</reference>
<comment type="caution">
    <text evidence="2">The sequence shown here is derived from an EMBL/GenBank/DDBJ whole genome shotgun (WGS) entry which is preliminary data.</text>
</comment>
<accession>A0A226WW11</accession>
<evidence type="ECO:0000313" key="2">
    <source>
        <dbReference type="EMBL" id="OXC75386.1"/>
    </source>
</evidence>